<dbReference type="AlphaFoldDB" id="A0A3M0KGU7"/>
<feature type="region of interest" description="Disordered" evidence="9">
    <location>
        <begin position="1"/>
        <end position="27"/>
    </location>
</feature>
<evidence type="ECO:0000256" key="5">
    <source>
        <dbReference type="ARBA" id="ARBA00022741"/>
    </source>
</evidence>
<dbReference type="SUPFAM" id="SSF52540">
    <property type="entry name" value="P-loop containing nucleoside triphosphate hydrolases"/>
    <property type="match status" value="1"/>
</dbReference>
<evidence type="ECO:0000256" key="3">
    <source>
        <dbReference type="ARBA" id="ARBA00022448"/>
    </source>
</evidence>
<feature type="domain" description="ABC transporter" evidence="11">
    <location>
        <begin position="31"/>
        <end position="318"/>
    </location>
</feature>
<evidence type="ECO:0000256" key="7">
    <source>
        <dbReference type="ARBA" id="ARBA00022989"/>
    </source>
</evidence>
<dbReference type="GO" id="GO:0043190">
    <property type="term" value="C:ATP-binding cassette (ABC) transporter complex"/>
    <property type="evidence" value="ECO:0007669"/>
    <property type="project" value="TreeGrafter"/>
</dbReference>
<feature type="transmembrane region" description="Helical" evidence="10">
    <location>
        <begin position="525"/>
        <end position="546"/>
    </location>
</feature>
<feature type="transmembrane region" description="Helical" evidence="10">
    <location>
        <begin position="558"/>
        <end position="577"/>
    </location>
</feature>
<evidence type="ECO:0000256" key="10">
    <source>
        <dbReference type="SAM" id="Phobius"/>
    </source>
</evidence>
<comment type="similarity">
    <text evidence="2">Belongs to the ABC transporter superfamily. ABCG family. Eye pigment precursor importer (TC 3.A.1.204) subfamily.</text>
</comment>
<dbReference type="InterPro" id="IPR003593">
    <property type="entry name" value="AAA+_ATPase"/>
</dbReference>
<evidence type="ECO:0000256" key="4">
    <source>
        <dbReference type="ARBA" id="ARBA00022692"/>
    </source>
</evidence>
<dbReference type="GO" id="GO:0016324">
    <property type="term" value="C:apical plasma membrane"/>
    <property type="evidence" value="ECO:0007669"/>
    <property type="project" value="TreeGrafter"/>
</dbReference>
<dbReference type="InterPro" id="IPR013525">
    <property type="entry name" value="ABC2_TM"/>
</dbReference>
<feature type="transmembrane region" description="Helical" evidence="10">
    <location>
        <begin position="489"/>
        <end position="513"/>
    </location>
</feature>
<dbReference type="GO" id="GO:0042632">
    <property type="term" value="P:cholesterol homeostasis"/>
    <property type="evidence" value="ECO:0007669"/>
    <property type="project" value="TreeGrafter"/>
</dbReference>
<evidence type="ECO:0000256" key="9">
    <source>
        <dbReference type="SAM" id="MobiDB-lite"/>
    </source>
</evidence>
<dbReference type="InterPro" id="IPR027417">
    <property type="entry name" value="P-loop_NTPase"/>
</dbReference>
<proteinExistence type="inferred from homology"/>
<evidence type="ECO:0000313" key="13">
    <source>
        <dbReference type="Proteomes" id="UP000269221"/>
    </source>
</evidence>
<dbReference type="InterPro" id="IPR043926">
    <property type="entry name" value="ABCG_dom"/>
</dbReference>
<dbReference type="PANTHER" id="PTHR48041:SF113">
    <property type="entry name" value="ATP-BINDING CASSETTE SUB-FAMILY G MEMBER 5"/>
    <property type="match status" value="1"/>
</dbReference>
<dbReference type="InterPro" id="IPR050352">
    <property type="entry name" value="ABCG_transporters"/>
</dbReference>
<dbReference type="STRING" id="333673.A0A3M0KGU7"/>
<dbReference type="OrthoDB" id="66620at2759"/>
<dbReference type="Pfam" id="PF01061">
    <property type="entry name" value="ABC2_membrane"/>
    <property type="match status" value="1"/>
</dbReference>
<dbReference type="SMART" id="SM00382">
    <property type="entry name" value="AAA"/>
    <property type="match status" value="1"/>
</dbReference>
<name>A0A3M0KGU7_HIRRU</name>
<dbReference type="CDD" id="cd03234">
    <property type="entry name" value="ABCG_White"/>
    <property type="match status" value="1"/>
</dbReference>
<accession>A0A3M0KGU7</accession>
<evidence type="ECO:0000259" key="11">
    <source>
        <dbReference type="PROSITE" id="PS50893"/>
    </source>
</evidence>
<dbReference type="PROSITE" id="PS50893">
    <property type="entry name" value="ABC_TRANSPORTER_2"/>
    <property type="match status" value="1"/>
</dbReference>
<feature type="transmembrane region" description="Helical" evidence="10">
    <location>
        <begin position="650"/>
        <end position="669"/>
    </location>
</feature>
<gene>
    <name evidence="12" type="ORF">DUI87_09986</name>
</gene>
<dbReference type="GO" id="GO:0140359">
    <property type="term" value="F:ABC-type transporter activity"/>
    <property type="evidence" value="ECO:0007669"/>
    <property type="project" value="InterPro"/>
</dbReference>
<evidence type="ECO:0000256" key="1">
    <source>
        <dbReference type="ARBA" id="ARBA00004141"/>
    </source>
</evidence>
<dbReference type="Gene3D" id="3.40.50.300">
    <property type="entry name" value="P-loop containing nucleotide triphosphate hydrolases"/>
    <property type="match status" value="1"/>
</dbReference>
<dbReference type="Pfam" id="PF19055">
    <property type="entry name" value="ABC2_membrane_7"/>
    <property type="match status" value="1"/>
</dbReference>
<protein>
    <recommendedName>
        <fullName evidence="11">ABC transporter domain-containing protein</fullName>
    </recommendedName>
</protein>
<keyword evidence="8 10" id="KW-0472">Membrane</keyword>
<keyword evidence="7 10" id="KW-1133">Transmembrane helix</keyword>
<evidence type="ECO:0000256" key="8">
    <source>
        <dbReference type="ARBA" id="ARBA00023136"/>
    </source>
</evidence>
<keyword evidence="6" id="KW-0067">ATP-binding</keyword>
<dbReference type="InterPro" id="IPR003439">
    <property type="entry name" value="ABC_transporter-like_ATP-bd"/>
</dbReference>
<keyword evidence="4 10" id="KW-0812">Transmembrane</keyword>
<dbReference type="GO" id="GO:0005524">
    <property type="term" value="F:ATP binding"/>
    <property type="evidence" value="ECO:0007669"/>
    <property type="project" value="UniProtKB-KW"/>
</dbReference>
<keyword evidence="5" id="KW-0547">Nucleotide-binding</keyword>
<evidence type="ECO:0000256" key="2">
    <source>
        <dbReference type="ARBA" id="ARBA00005814"/>
    </source>
</evidence>
<dbReference type="PANTHER" id="PTHR48041">
    <property type="entry name" value="ABC TRANSPORTER G FAMILY MEMBER 28"/>
    <property type="match status" value="1"/>
</dbReference>
<dbReference type="PROSITE" id="PS00211">
    <property type="entry name" value="ABC_TRANSPORTER_1"/>
    <property type="match status" value="1"/>
</dbReference>
<dbReference type="GO" id="GO:0033344">
    <property type="term" value="P:cholesterol efflux"/>
    <property type="evidence" value="ECO:0007669"/>
    <property type="project" value="TreeGrafter"/>
</dbReference>
<comment type="subcellular location">
    <subcellularLocation>
        <location evidence="1">Membrane</location>
        <topology evidence="1">Multi-pass membrane protein</topology>
    </subcellularLocation>
</comment>
<evidence type="ECO:0000256" key="6">
    <source>
        <dbReference type="ARBA" id="ARBA00022840"/>
    </source>
</evidence>
<keyword evidence="3" id="KW-0813">Transport</keyword>
<keyword evidence="13" id="KW-1185">Reference proteome</keyword>
<dbReference type="GO" id="GO:0016887">
    <property type="term" value="F:ATP hydrolysis activity"/>
    <property type="evidence" value="ECO:0007669"/>
    <property type="project" value="InterPro"/>
</dbReference>
<sequence length="677" mass="75189">MSGRASPTLEKSGSIRHTGQGKAAGQLPDSISVQGVSYTIRERVGPWWNFSLYCKKWTRQILKDVSFHIESGQIMGILGNSGSGKTTLLDAISGRLGHKDNFFGEVYVNGRQLKREQFRDCFSYVPQSDTLLSFLTIQESLTYTALLTLKKCSNDSIKKKGFVLVPQGITIMLGQIPAEAVITAGDAGPGIEVDAVMAELSLSHIADKIIGSRNVVGISGGERRRVSVAAQLLQDPKVMLLDEPTTGLDCLTANQLVLLLSELAHRDRIVILTIHQPRSELFKLFDKIAIMSFGEMVFCGNPMEMITFFSDCGYSCPEQSNPFDFYVDLTSVDTRSKEHELKTYSRVQEFVSAYRNSEIFSKVLATIEKTKCMKELPPIPFKNKDSPSGFYQMLILLRRTTRNLSRDKIGIIMRLLQNLLFGLFIAFFLLRLRNDLAQGAVQDRVGLVYQCVSAPPYTGMLNAVALFPPLRAISDQESKDGLYKKWQMLVAYIVHFLPFSVISVAIFSAFIYWTTGLYPDASRFGIFFAVVLASHMIGELLTLVILGMVQDPNIVQSGVVLLNSAGVIVGTGLVRTIEEMPTPFKLLSFLTFQKYSSEVLVVNEFYGLNFTCGGANSSTANNAACVFSEGIRFIEKNYPGALSRFTADFLVLYAFIPVLAIIAILSFILRERITDRQ</sequence>
<dbReference type="EMBL" id="QRBI01000106">
    <property type="protein sequence ID" value="RMC12469.1"/>
    <property type="molecule type" value="Genomic_DNA"/>
</dbReference>
<evidence type="ECO:0000313" key="12">
    <source>
        <dbReference type="EMBL" id="RMC12469.1"/>
    </source>
</evidence>
<reference evidence="12 13" key="1">
    <citation type="submission" date="2018-07" db="EMBL/GenBank/DDBJ databases">
        <title>A high quality draft genome assembly of the barn swallow (H. rustica rustica).</title>
        <authorList>
            <person name="Formenti G."/>
            <person name="Chiara M."/>
            <person name="Poveda L."/>
            <person name="Francoijs K.-J."/>
            <person name="Bonisoli-Alquati A."/>
            <person name="Canova L."/>
            <person name="Gianfranceschi L."/>
            <person name="Horner D.S."/>
            <person name="Saino N."/>
        </authorList>
    </citation>
    <scope>NUCLEOTIDE SEQUENCE [LARGE SCALE GENOMIC DNA]</scope>
    <source>
        <strain evidence="12">Chelidonia</strain>
        <tissue evidence="12">Blood</tissue>
    </source>
</reference>
<dbReference type="InterPro" id="IPR017871">
    <property type="entry name" value="ABC_transporter-like_CS"/>
</dbReference>
<comment type="caution">
    <text evidence="12">The sequence shown here is derived from an EMBL/GenBank/DDBJ whole genome shotgun (WGS) entry which is preliminary data.</text>
</comment>
<feature type="transmembrane region" description="Helical" evidence="10">
    <location>
        <begin position="411"/>
        <end position="430"/>
    </location>
</feature>
<organism evidence="12 13">
    <name type="scientific">Hirundo rustica rustica</name>
    <dbReference type="NCBI Taxonomy" id="333673"/>
    <lineage>
        <taxon>Eukaryota</taxon>
        <taxon>Metazoa</taxon>
        <taxon>Chordata</taxon>
        <taxon>Craniata</taxon>
        <taxon>Vertebrata</taxon>
        <taxon>Euteleostomi</taxon>
        <taxon>Archelosauria</taxon>
        <taxon>Archosauria</taxon>
        <taxon>Dinosauria</taxon>
        <taxon>Saurischia</taxon>
        <taxon>Theropoda</taxon>
        <taxon>Coelurosauria</taxon>
        <taxon>Aves</taxon>
        <taxon>Neognathae</taxon>
        <taxon>Neoaves</taxon>
        <taxon>Telluraves</taxon>
        <taxon>Australaves</taxon>
        <taxon>Passeriformes</taxon>
        <taxon>Sylvioidea</taxon>
        <taxon>Hirundinidae</taxon>
        <taxon>Hirundo</taxon>
    </lineage>
</organism>
<dbReference type="Pfam" id="PF00005">
    <property type="entry name" value="ABC_tran"/>
    <property type="match status" value="1"/>
</dbReference>
<dbReference type="Proteomes" id="UP000269221">
    <property type="component" value="Unassembled WGS sequence"/>
</dbReference>